<keyword evidence="1" id="KW-1133">Transmembrane helix</keyword>
<keyword evidence="1" id="KW-0812">Transmembrane</keyword>
<evidence type="ECO:0000256" key="1">
    <source>
        <dbReference type="SAM" id="Phobius"/>
    </source>
</evidence>
<dbReference type="EMBL" id="JAHUTI010030025">
    <property type="protein sequence ID" value="MED6241667.1"/>
    <property type="molecule type" value="Genomic_DNA"/>
</dbReference>
<dbReference type="Proteomes" id="UP001345963">
    <property type="component" value="Unassembled WGS sequence"/>
</dbReference>
<evidence type="ECO:0008006" key="4">
    <source>
        <dbReference type="Google" id="ProtNLM"/>
    </source>
</evidence>
<organism evidence="2 3">
    <name type="scientific">Ataeniobius toweri</name>
    <dbReference type="NCBI Taxonomy" id="208326"/>
    <lineage>
        <taxon>Eukaryota</taxon>
        <taxon>Metazoa</taxon>
        <taxon>Chordata</taxon>
        <taxon>Craniata</taxon>
        <taxon>Vertebrata</taxon>
        <taxon>Euteleostomi</taxon>
        <taxon>Actinopterygii</taxon>
        <taxon>Neopterygii</taxon>
        <taxon>Teleostei</taxon>
        <taxon>Neoteleostei</taxon>
        <taxon>Acanthomorphata</taxon>
        <taxon>Ovalentaria</taxon>
        <taxon>Atherinomorphae</taxon>
        <taxon>Cyprinodontiformes</taxon>
        <taxon>Goodeidae</taxon>
        <taxon>Ataeniobius</taxon>
    </lineage>
</organism>
<protein>
    <recommendedName>
        <fullName evidence="4">Transmembrane protein</fullName>
    </recommendedName>
</protein>
<comment type="caution">
    <text evidence="2">The sequence shown here is derived from an EMBL/GenBank/DDBJ whole genome shotgun (WGS) entry which is preliminary data.</text>
</comment>
<accession>A0ABU7ATV4</accession>
<gene>
    <name evidence="2" type="ORF">ATANTOWER_023468</name>
</gene>
<feature type="transmembrane region" description="Helical" evidence="1">
    <location>
        <begin position="20"/>
        <end position="45"/>
    </location>
</feature>
<name>A0ABU7ATV4_9TELE</name>
<keyword evidence="1" id="KW-0472">Membrane</keyword>
<keyword evidence="3" id="KW-1185">Reference proteome</keyword>
<evidence type="ECO:0000313" key="3">
    <source>
        <dbReference type="Proteomes" id="UP001345963"/>
    </source>
</evidence>
<feature type="transmembrane region" description="Helical" evidence="1">
    <location>
        <begin position="65"/>
        <end position="86"/>
    </location>
</feature>
<reference evidence="2 3" key="1">
    <citation type="submission" date="2021-07" db="EMBL/GenBank/DDBJ databases">
        <authorList>
            <person name="Palmer J.M."/>
        </authorList>
    </citation>
    <scope>NUCLEOTIDE SEQUENCE [LARGE SCALE GENOMIC DNA]</scope>
    <source>
        <strain evidence="2 3">AT_MEX2019</strain>
        <tissue evidence="2">Muscle</tissue>
    </source>
</reference>
<sequence length="116" mass="12782">MTLHFHFQTAEPFLPHTILILIKSFEIFCGALAVLQRVVGFFWMWGHWHLNRLSSDSGGELVGVSLWAVIEVVVMCCVCAVVGAWCGPPTLDACRWPGSSYWESFSRLGVGSGGPL</sequence>
<evidence type="ECO:0000313" key="2">
    <source>
        <dbReference type="EMBL" id="MED6241667.1"/>
    </source>
</evidence>
<proteinExistence type="predicted"/>